<sequence>MSEDEAVWSASDGSGAVRVGVRCACGRDRAWQALHDPAGLSRWFGDLTPGWSPGCRGRIEIGDGDFFDLSVEELAEADHLAFRWRFLGLGAQSHVRWLITDRPDGSEVTVEDRQPGRTPAETDAMIAGWTDFLGRLARHLRTGETSRYGIRDEIDGTVDLPDAVADPLDPGVVHRWLPIATDGFVPRWFFIVDSDGPRRFRLDDWTDAADEVTFRLAIPQAARPTSCAIRVTRAGAGRRLSFVHAGWCRLDLPEHRARQLRRRFTATWVSAVAHARDLALTR</sequence>
<dbReference type="InterPro" id="IPR013538">
    <property type="entry name" value="ASHA1/2-like_C"/>
</dbReference>
<dbReference type="CDD" id="cd07814">
    <property type="entry name" value="SRPBCC_CalC_Aha1-like"/>
    <property type="match status" value="1"/>
</dbReference>
<evidence type="ECO:0000259" key="2">
    <source>
        <dbReference type="Pfam" id="PF08327"/>
    </source>
</evidence>
<evidence type="ECO:0000313" key="4">
    <source>
        <dbReference type="Proteomes" id="UP000656042"/>
    </source>
</evidence>
<reference evidence="3" key="1">
    <citation type="journal article" date="2014" name="Int. J. Syst. Evol. Microbiol.">
        <title>Complete genome sequence of Corynebacterium casei LMG S-19264T (=DSM 44701T), isolated from a smear-ripened cheese.</title>
        <authorList>
            <consortium name="US DOE Joint Genome Institute (JGI-PGF)"/>
            <person name="Walter F."/>
            <person name="Albersmeier A."/>
            <person name="Kalinowski J."/>
            <person name="Ruckert C."/>
        </authorList>
    </citation>
    <scope>NUCLEOTIDE SEQUENCE</scope>
    <source>
        <strain evidence="3">CGMCC 4.7299</strain>
    </source>
</reference>
<organism evidence="3 4">
    <name type="scientific">Mangrovihabitans endophyticus</name>
    <dbReference type="NCBI Taxonomy" id="1751298"/>
    <lineage>
        <taxon>Bacteria</taxon>
        <taxon>Bacillati</taxon>
        <taxon>Actinomycetota</taxon>
        <taxon>Actinomycetes</taxon>
        <taxon>Micromonosporales</taxon>
        <taxon>Micromonosporaceae</taxon>
        <taxon>Mangrovihabitans</taxon>
    </lineage>
</organism>
<dbReference type="EMBL" id="BMMX01000001">
    <property type="protein sequence ID" value="GGK76531.1"/>
    <property type="molecule type" value="Genomic_DNA"/>
</dbReference>
<name>A0A8J3BTT4_9ACTN</name>
<evidence type="ECO:0000256" key="1">
    <source>
        <dbReference type="ARBA" id="ARBA00006817"/>
    </source>
</evidence>
<evidence type="ECO:0000313" key="3">
    <source>
        <dbReference type="EMBL" id="GGK76531.1"/>
    </source>
</evidence>
<keyword evidence="4" id="KW-1185">Reference proteome</keyword>
<dbReference type="Pfam" id="PF08327">
    <property type="entry name" value="AHSA1"/>
    <property type="match status" value="1"/>
</dbReference>
<gene>
    <name evidence="3" type="ORF">GCM10012284_08120</name>
</gene>
<comment type="caution">
    <text evidence="3">The sequence shown here is derived from an EMBL/GenBank/DDBJ whole genome shotgun (WGS) entry which is preliminary data.</text>
</comment>
<dbReference type="AlphaFoldDB" id="A0A8J3BTT4"/>
<feature type="domain" description="Activator of Hsp90 ATPase homologue 1/2-like C-terminal" evidence="2">
    <location>
        <begin position="27"/>
        <end position="140"/>
    </location>
</feature>
<dbReference type="RefSeq" id="WP_189077615.1">
    <property type="nucleotide sequence ID" value="NZ_BMMX01000001.1"/>
</dbReference>
<protein>
    <recommendedName>
        <fullName evidence="2">Activator of Hsp90 ATPase homologue 1/2-like C-terminal domain-containing protein</fullName>
    </recommendedName>
</protein>
<dbReference type="SUPFAM" id="SSF55961">
    <property type="entry name" value="Bet v1-like"/>
    <property type="match status" value="1"/>
</dbReference>
<dbReference type="InterPro" id="IPR023393">
    <property type="entry name" value="START-like_dom_sf"/>
</dbReference>
<reference evidence="3" key="2">
    <citation type="submission" date="2020-09" db="EMBL/GenBank/DDBJ databases">
        <authorList>
            <person name="Sun Q."/>
            <person name="Zhou Y."/>
        </authorList>
    </citation>
    <scope>NUCLEOTIDE SEQUENCE</scope>
    <source>
        <strain evidence="3">CGMCC 4.7299</strain>
    </source>
</reference>
<comment type="similarity">
    <text evidence="1">Belongs to the AHA1 family.</text>
</comment>
<dbReference type="Gene3D" id="3.30.530.20">
    <property type="match status" value="1"/>
</dbReference>
<dbReference type="Proteomes" id="UP000656042">
    <property type="component" value="Unassembled WGS sequence"/>
</dbReference>
<accession>A0A8J3BTT4</accession>
<proteinExistence type="inferred from homology"/>